<reference evidence="2 3" key="1">
    <citation type="submission" date="2017-12" db="EMBL/GenBank/DDBJ databases">
        <title>The draft genome sequence of Brumimicrobium saltpan LHR20.</title>
        <authorList>
            <person name="Do Z.-J."/>
            <person name="Luo H.-R."/>
        </authorList>
    </citation>
    <scope>NUCLEOTIDE SEQUENCE [LARGE SCALE GENOMIC DNA]</scope>
    <source>
        <strain evidence="2 3">LHR20</strain>
    </source>
</reference>
<dbReference type="AlphaFoldDB" id="A0A2I0R2G2"/>
<name>A0A2I0R2G2_9FLAO</name>
<keyword evidence="1" id="KW-1133">Transmembrane helix</keyword>
<comment type="caution">
    <text evidence="2">The sequence shown here is derived from an EMBL/GenBank/DDBJ whole genome shotgun (WGS) entry which is preliminary data.</text>
</comment>
<organism evidence="2 3">
    <name type="scientific">Brumimicrobium salinarum</name>
    <dbReference type="NCBI Taxonomy" id="2058658"/>
    <lineage>
        <taxon>Bacteria</taxon>
        <taxon>Pseudomonadati</taxon>
        <taxon>Bacteroidota</taxon>
        <taxon>Flavobacteriia</taxon>
        <taxon>Flavobacteriales</taxon>
        <taxon>Crocinitomicaceae</taxon>
        <taxon>Brumimicrobium</taxon>
    </lineage>
</organism>
<keyword evidence="3" id="KW-1185">Reference proteome</keyword>
<dbReference type="Proteomes" id="UP000236654">
    <property type="component" value="Unassembled WGS sequence"/>
</dbReference>
<feature type="transmembrane region" description="Helical" evidence="1">
    <location>
        <begin position="65"/>
        <end position="87"/>
    </location>
</feature>
<protein>
    <submittedName>
        <fullName evidence="2">Uncharacterized protein</fullName>
    </submittedName>
</protein>
<evidence type="ECO:0000256" key="1">
    <source>
        <dbReference type="SAM" id="Phobius"/>
    </source>
</evidence>
<gene>
    <name evidence="2" type="ORF">CW751_08235</name>
</gene>
<evidence type="ECO:0000313" key="3">
    <source>
        <dbReference type="Proteomes" id="UP000236654"/>
    </source>
</evidence>
<proteinExistence type="predicted"/>
<dbReference type="EMBL" id="PJNI01000008">
    <property type="protein sequence ID" value="PKR80749.1"/>
    <property type="molecule type" value="Genomic_DNA"/>
</dbReference>
<keyword evidence="1" id="KW-0812">Transmembrane</keyword>
<sequence length="88" mass="10155">MTTLKTKNLKAYITAKINEYAENTFSEVDYSAHKAVLKKYPWGDRPATIAGLRTLLNDIQEQSNLYKYILAVIAVITAVFIFFWLVFF</sequence>
<accession>A0A2I0R2G2</accession>
<keyword evidence="1" id="KW-0472">Membrane</keyword>
<evidence type="ECO:0000313" key="2">
    <source>
        <dbReference type="EMBL" id="PKR80749.1"/>
    </source>
</evidence>